<comment type="caution">
    <text evidence="3">The sequence shown here is derived from an EMBL/GenBank/DDBJ whole genome shotgun (WGS) entry which is preliminary data.</text>
</comment>
<gene>
    <name evidence="3" type="ORF">BDV95DRAFT_639967</name>
</gene>
<name>A0A7C8I974_9PLEO</name>
<sequence>MITTIQSGPSPDRHGTFEDQKGVQADGSNKGALAKDDTTAVTGFLALPAEIRNYIYELATEKPIVDEIAPCLAPKTSLKHWRASPASLWDYFALTQVCQQIRAEYRPCWIRQWCVRVRWEFFKRFMDTFISPHHFDAATPKLIQLSFVYEDMYTRKIFDITELLRLRTANPTFKFEFIAHRLSYGIHDEGYCCKCGSLLSEFAGDGDKECGSGSCSGTAERMKASIRSWHSYLDVFNGILAMDNAKWLRAIREDHIDAVAFQFADCKLQLDISFRLGEAPAEIEISPRRGAARWFREVGLAHMCMATFSPCDDCNDMHFSIDYYAHAMRNSEVDDYQIHEFRPTDLHLWSDI</sequence>
<feature type="region of interest" description="Disordered" evidence="1">
    <location>
        <begin position="1"/>
        <end position="32"/>
    </location>
</feature>
<evidence type="ECO:0000259" key="2">
    <source>
        <dbReference type="Pfam" id="PF13013"/>
    </source>
</evidence>
<dbReference type="OrthoDB" id="3766937at2759"/>
<dbReference type="EMBL" id="JAADJZ010000014">
    <property type="protein sequence ID" value="KAF2870433.1"/>
    <property type="molecule type" value="Genomic_DNA"/>
</dbReference>
<proteinExistence type="predicted"/>
<feature type="compositionally biased region" description="Basic and acidic residues" evidence="1">
    <location>
        <begin position="11"/>
        <end position="21"/>
    </location>
</feature>
<organism evidence="3 4">
    <name type="scientific">Massariosphaeria phaeospora</name>
    <dbReference type="NCBI Taxonomy" id="100035"/>
    <lineage>
        <taxon>Eukaryota</taxon>
        <taxon>Fungi</taxon>
        <taxon>Dikarya</taxon>
        <taxon>Ascomycota</taxon>
        <taxon>Pezizomycotina</taxon>
        <taxon>Dothideomycetes</taxon>
        <taxon>Pleosporomycetidae</taxon>
        <taxon>Pleosporales</taxon>
        <taxon>Pleosporales incertae sedis</taxon>
        <taxon>Massariosphaeria</taxon>
    </lineage>
</organism>
<protein>
    <recommendedName>
        <fullName evidence="2">F-box domain-containing protein</fullName>
    </recommendedName>
</protein>
<evidence type="ECO:0000256" key="1">
    <source>
        <dbReference type="SAM" id="MobiDB-lite"/>
    </source>
</evidence>
<evidence type="ECO:0000313" key="3">
    <source>
        <dbReference type="EMBL" id="KAF2870433.1"/>
    </source>
</evidence>
<dbReference type="InterPro" id="IPR001810">
    <property type="entry name" value="F-box_dom"/>
</dbReference>
<keyword evidence="4" id="KW-1185">Reference proteome</keyword>
<reference evidence="3 4" key="1">
    <citation type="submission" date="2020-01" db="EMBL/GenBank/DDBJ databases">
        <authorList>
            <consortium name="DOE Joint Genome Institute"/>
            <person name="Haridas S."/>
            <person name="Albert R."/>
            <person name="Binder M."/>
            <person name="Bloem J."/>
            <person name="Labutti K."/>
            <person name="Salamov A."/>
            <person name="Andreopoulos B."/>
            <person name="Baker S.E."/>
            <person name="Barry K."/>
            <person name="Bills G."/>
            <person name="Bluhm B.H."/>
            <person name="Cannon C."/>
            <person name="Castanera R."/>
            <person name="Culley D.E."/>
            <person name="Daum C."/>
            <person name="Ezra D."/>
            <person name="Gonzalez J.B."/>
            <person name="Henrissat B."/>
            <person name="Kuo A."/>
            <person name="Liang C."/>
            <person name="Lipzen A."/>
            <person name="Lutzoni F."/>
            <person name="Magnuson J."/>
            <person name="Mondo S."/>
            <person name="Nolan M."/>
            <person name="Ohm R."/>
            <person name="Pangilinan J."/>
            <person name="Park H.-J.H."/>
            <person name="Ramirez L."/>
            <person name="Alfaro M."/>
            <person name="Sun H."/>
            <person name="Tritt A."/>
            <person name="Yoshinaga Y."/>
            <person name="Zwiers L.-H.L."/>
            <person name="Turgeon B.G."/>
            <person name="Goodwin S.B."/>
            <person name="Spatafora J.W."/>
            <person name="Crous P.W."/>
            <person name="Grigoriev I.V."/>
        </authorList>
    </citation>
    <scope>NUCLEOTIDE SEQUENCE [LARGE SCALE GENOMIC DNA]</scope>
    <source>
        <strain evidence="3 4">CBS 611.86</strain>
    </source>
</reference>
<feature type="domain" description="F-box" evidence="2">
    <location>
        <begin position="44"/>
        <end position="129"/>
    </location>
</feature>
<accession>A0A7C8I974</accession>
<dbReference type="AlphaFoldDB" id="A0A7C8I974"/>
<dbReference type="Pfam" id="PF13013">
    <property type="entry name" value="F-box-like_2"/>
    <property type="match status" value="1"/>
</dbReference>
<dbReference type="Proteomes" id="UP000481861">
    <property type="component" value="Unassembled WGS sequence"/>
</dbReference>
<evidence type="ECO:0000313" key="4">
    <source>
        <dbReference type="Proteomes" id="UP000481861"/>
    </source>
</evidence>